<evidence type="ECO:0000256" key="4">
    <source>
        <dbReference type="ARBA" id="ARBA00023172"/>
    </source>
</evidence>
<keyword evidence="3 5" id="KW-0238">DNA-binding</keyword>
<evidence type="ECO:0000313" key="7">
    <source>
        <dbReference type="EMBL" id="BDD89181.1"/>
    </source>
</evidence>
<evidence type="ECO:0000259" key="6">
    <source>
        <dbReference type="PROSITE" id="PS51900"/>
    </source>
</evidence>
<dbReference type="InterPro" id="IPR044068">
    <property type="entry name" value="CB"/>
</dbReference>
<dbReference type="EMBL" id="AP025516">
    <property type="protein sequence ID" value="BDD89181.1"/>
    <property type="molecule type" value="Genomic_DNA"/>
</dbReference>
<evidence type="ECO:0000256" key="1">
    <source>
        <dbReference type="ARBA" id="ARBA00008857"/>
    </source>
</evidence>
<name>A0ABN6MBH9_9BACT</name>
<organism evidence="7 8">
    <name type="scientific">Desulfofustis limnaeus</name>
    <dbReference type="NCBI Taxonomy" id="2740163"/>
    <lineage>
        <taxon>Bacteria</taxon>
        <taxon>Pseudomonadati</taxon>
        <taxon>Thermodesulfobacteriota</taxon>
        <taxon>Desulfobulbia</taxon>
        <taxon>Desulfobulbales</taxon>
        <taxon>Desulfocapsaceae</taxon>
        <taxon>Desulfofustis</taxon>
    </lineage>
</organism>
<feature type="domain" description="Core-binding (CB)" evidence="6">
    <location>
        <begin position="78"/>
        <end position="167"/>
    </location>
</feature>
<accession>A0ABN6MBH9</accession>
<dbReference type="Gene3D" id="1.10.443.10">
    <property type="entry name" value="Intergrase catalytic core"/>
    <property type="match status" value="1"/>
</dbReference>
<evidence type="ECO:0000256" key="5">
    <source>
        <dbReference type="PROSITE-ProRule" id="PRU01248"/>
    </source>
</evidence>
<dbReference type="CDD" id="cd01184">
    <property type="entry name" value="INT_C_like_1"/>
    <property type="match status" value="1"/>
</dbReference>
<dbReference type="Proteomes" id="UP000830055">
    <property type="component" value="Chromosome"/>
</dbReference>
<dbReference type="SUPFAM" id="SSF56349">
    <property type="entry name" value="DNA breaking-rejoining enzymes"/>
    <property type="match status" value="1"/>
</dbReference>
<evidence type="ECO:0000256" key="3">
    <source>
        <dbReference type="ARBA" id="ARBA00023125"/>
    </source>
</evidence>
<dbReference type="PROSITE" id="PS51900">
    <property type="entry name" value="CB"/>
    <property type="match status" value="1"/>
</dbReference>
<reference evidence="7 8" key="1">
    <citation type="submission" date="2022-01" db="EMBL/GenBank/DDBJ databases">
        <title>Desulfofustis limnae sp. nov., a novel mesophilic sulfate-reducing bacterium isolated from marsh soil.</title>
        <authorList>
            <person name="Watanabe M."/>
            <person name="Takahashi A."/>
            <person name="Kojima H."/>
            <person name="Fukui M."/>
        </authorList>
    </citation>
    <scope>NUCLEOTIDE SEQUENCE [LARGE SCALE GENOMIC DNA]</scope>
    <source>
        <strain evidence="7 8">PPLL</strain>
    </source>
</reference>
<dbReference type="InterPro" id="IPR010998">
    <property type="entry name" value="Integrase_recombinase_N"/>
</dbReference>
<keyword evidence="8" id="KW-1185">Reference proteome</keyword>
<gene>
    <name evidence="7" type="ORF">DPPLL_35460</name>
</gene>
<evidence type="ECO:0000256" key="2">
    <source>
        <dbReference type="ARBA" id="ARBA00022908"/>
    </source>
</evidence>
<dbReference type="PANTHER" id="PTHR30629:SF2">
    <property type="entry name" value="PROPHAGE INTEGRASE INTS-RELATED"/>
    <property type="match status" value="1"/>
</dbReference>
<proteinExistence type="inferred from homology"/>
<protein>
    <recommendedName>
        <fullName evidence="6">Core-binding (CB) domain-containing protein</fullName>
    </recommendedName>
</protein>
<dbReference type="InterPro" id="IPR011010">
    <property type="entry name" value="DNA_brk_join_enz"/>
</dbReference>
<evidence type="ECO:0000313" key="8">
    <source>
        <dbReference type="Proteomes" id="UP000830055"/>
    </source>
</evidence>
<dbReference type="Gene3D" id="1.10.150.130">
    <property type="match status" value="1"/>
</dbReference>
<comment type="similarity">
    <text evidence="1">Belongs to the 'phage' integrase family.</text>
</comment>
<dbReference type="InterPro" id="IPR013762">
    <property type="entry name" value="Integrase-like_cat_sf"/>
</dbReference>
<keyword evidence="4" id="KW-0233">DNA recombination</keyword>
<dbReference type="InterPro" id="IPR050808">
    <property type="entry name" value="Phage_Integrase"/>
</dbReference>
<keyword evidence="2" id="KW-0229">DNA integration</keyword>
<sequence>MGYDPLKESLFNTQLLIKRKTLSDGTVLEEFSFDDPDVEKDLKRLDAYEKQQATKNLQFPKHSVREPVDRRQNGYSSVTLSELVEKYTAERISRKAWTENTKTENVSAFAKLVSIVGDRSIDAITREDATRLLTLLQKMPSKRGGTLSANVINKKIGMLSSLYIYAIDNHLTEYNPFKSLQITVDDRPEDAQDAYTLDELRALFNPGYFKIDRARPSRFWIPILMALTGCRPGELAQLEVDDIFDIDGISCLHINDLMQRKSRNAIRTIPISVELTRLGFLRFVDQRRQELESDKKLKDKRLFRELSPNRPKKAGAVSSWWNETHHKHCQVVRTSLITRGRVTKKRHVSLYSLRHFVQTKFRAEGIAETISAEIVGHDKGETTGYKTYAKGGQLKPLVEAIKVLDYEDALANVPVWP</sequence>
<dbReference type="PANTHER" id="PTHR30629">
    <property type="entry name" value="PROPHAGE INTEGRASE"/>
    <property type="match status" value="1"/>
</dbReference>